<dbReference type="AlphaFoldDB" id="C7LTS2"/>
<organism evidence="3 4">
    <name type="scientific">Desulfomicrobium baculatum (strain DSM 4028 / VKM B-1378 / X)</name>
    <name type="common">Desulfovibrio baculatus</name>
    <dbReference type="NCBI Taxonomy" id="525897"/>
    <lineage>
        <taxon>Bacteria</taxon>
        <taxon>Pseudomonadati</taxon>
        <taxon>Thermodesulfobacteriota</taxon>
        <taxon>Desulfovibrionia</taxon>
        <taxon>Desulfovibrionales</taxon>
        <taxon>Desulfomicrobiaceae</taxon>
        <taxon>Desulfomicrobium</taxon>
    </lineage>
</organism>
<dbReference type="KEGG" id="dba:Dbac_0230"/>
<protein>
    <submittedName>
        <fullName evidence="3">Glycosyl transferase group 1</fullName>
    </submittedName>
</protein>
<dbReference type="Pfam" id="PF00534">
    <property type="entry name" value="Glycos_transf_1"/>
    <property type="match status" value="1"/>
</dbReference>
<feature type="domain" description="Glycosyltransferase subfamily 4-like N-terminal" evidence="2">
    <location>
        <begin position="14"/>
        <end position="185"/>
    </location>
</feature>
<name>C7LTS2_DESBD</name>
<dbReference type="STRING" id="525897.Dbac_0230"/>
<evidence type="ECO:0000313" key="3">
    <source>
        <dbReference type="EMBL" id="ACU88357.1"/>
    </source>
</evidence>
<keyword evidence="4" id="KW-1185">Reference proteome</keyword>
<evidence type="ECO:0000313" key="4">
    <source>
        <dbReference type="Proteomes" id="UP000002216"/>
    </source>
</evidence>
<evidence type="ECO:0000259" key="1">
    <source>
        <dbReference type="Pfam" id="PF00534"/>
    </source>
</evidence>
<keyword evidence="3" id="KW-0808">Transferase</keyword>
<dbReference type="CDD" id="cd03801">
    <property type="entry name" value="GT4_PimA-like"/>
    <property type="match status" value="1"/>
</dbReference>
<dbReference type="InterPro" id="IPR028098">
    <property type="entry name" value="Glyco_trans_4-like_N"/>
</dbReference>
<proteinExistence type="predicted"/>
<gene>
    <name evidence="3" type="ordered locus">Dbac_0230</name>
</gene>
<dbReference type="CAZy" id="GT4">
    <property type="family name" value="Glycosyltransferase Family 4"/>
</dbReference>
<dbReference type="OrthoDB" id="433681at2"/>
<dbReference type="InterPro" id="IPR001296">
    <property type="entry name" value="Glyco_trans_1"/>
</dbReference>
<dbReference type="HOGENOM" id="CLU_009583_44_1_7"/>
<dbReference type="Proteomes" id="UP000002216">
    <property type="component" value="Chromosome"/>
</dbReference>
<dbReference type="SUPFAM" id="SSF53756">
    <property type="entry name" value="UDP-Glycosyltransferase/glycogen phosphorylase"/>
    <property type="match status" value="1"/>
</dbReference>
<feature type="domain" description="Glycosyl transferase family 1" evidence="1">
    <location>
        <begin position="199"/>
        <end position="348"/>
    </location>
</feature>
<evidence type="ECO:0000259" key="2">
    <source>
        <dbReference type="Pfam" id="PF13439"/>
    </source>
</evidence>
<sequence length="369" mass="40435">MKRVALMLPKLSRYGGAEQFGYRLAEYLATHCDREFEVTFICAKQDGPAPKGVKVIRVGRPIPGKLGKVLWFALAAEVARRRGKFDVSVGLGNTVFQDIARLSGGPTGLFWDYSIRAYAPGRERTVKSLARRLSPGKQLGRLVEGLCVRSTPVLVANSEFVRDLTVKAHPRLKPENIRLIYNKPDLTRFSPGDPAAKVELRERFGLPETADLIITAGTNFRLKGIHVLIRSLAQLPPSFHLAVAGGRGSRELLDLAESLGVQERVHFLGRVDDMPALYQAGDIFVLNTFYDACANAVLEALACGLPTISTSSNGSSVFLRPEAVINDPTDAQALAGRIRSLIHQGRTARKDYAPLSGLEPYADLIREFS</sequence>
<dbReference type="EMBL" id="CP001629">
    <property type="protein sequence ID" value="ACU88357.1"/>
    <property type="molecule type" value="Genomic_DNA"/>
</dbReference>
<dbReference type="RefSeq" id="WP_012805442.1">
    <property type="nucleotide sequence ID" value="NC_013173.1"/>
</dbReference>
<accession>C7LTS2</accession>
<dbReference type="eggNOG" id="COG0438">
    <property type="taxonomic scope" value="Bacteria"/>
</dbReference>
<dbReference type="Gene3D" id="3.40.50.2000">
    <property type="entry name" value="Glycogen Phosphorylase B"/>
    <property type="match status" value="2"/>
</dbReference>
<dbReference type="PANTHER" id="PTHR12526">
    <property type="entry name" value="GLYCOSYLTRANSFERASE"/>
    <property type="match status" value="1"/>
</dbReference>
<dbReference type="GO" id="GO:0016757">
    <property type="term" value="F:glycosyltransferase activity"/>
    <property type="evidence" value="ECO:0007669"/>
    <property type="project" value="InterPro"/>
</dbReference>
<dbReference type="Pfam" id="PF13439">
    <property type="entry name" value="Glyco_transf_4"/>
    <property type="match status" value="1"/>
</dbReference>
<reference evidence="3 4" key="1">
    <citation type="journal article" date="2009" name="Stand. Genomic Sci.">
        <title>Complete genome sequence of Desulfomicrobium baculatum type strain (X).</title>
        <authorList>
            <person name="Copeland A."/>
            <person name="Spring S."/>
            <person name="Goker M."/>
            <person name="Schneider S."/>
            <person name="Lapidus A."/>
            <person name="Del Rio T.G."/>
            <person name="Tice H."/>
            <person name="Cheng J.F."/>
            <person name="Chen F."/>
            <person name="Nolan M."/>
            <person name="Bruce D."/>
            <person name="Goodwin L."/>
            <person name="Pitluck S."/>
            <person name="Ivanova N."/>
            <person name="Mavrommatis K."/>
            <person name="Ovchinnikova G."/>
            <person name="Pati A."/>
            <person name="Chen A."/>
            <person name="Palaniappan K."/>
            <person name="Land M."/>
            <person name="Hauser L."/>
            <person name="Chang Y.J."/>
            <person name="Jeffries C.C."/>
            <person name="Meincke L."/>
            <person name="Sims D."/>
            <person name="Brettin T."/>
            <person name="Detter J.C."/>
            <person name="Han C."/>
            <person name="Chain P."/>
            <person name="Bristow J."/>
            <person name="Eisen J.A."/>
            <person name="Markowitz V."/>
            <person name="Hugenholtz P."/>
            <person name="Kyrpides N.C."/>
            <person name="Klenk H.P."/>
            <person name="Lucas S."/>
        </authorList>
    </citation>
    <scope>NUCLEOTIDE SEQUENCE [LARGE SCALE GENOMIC DNA]</scope>
    <source>
        <strain evidence="4">DSM 4028 / VKM B-1378 / X</strain>
    </source>
</reference>